<dbReference type="EMBL" id="VDGI01000019">
    <property type="protein sequence ID" value="TQR18667.1"/>
    <property type="molecule type" value="Genomic_DNA"/>
</dbReference>
<keyword evidence="1 4" id="KW-0479">Metal-binding</keyword>
<dbReference type="PIRSF" id="PIRSF000915">
    <property type="entry name" value="PGP-type_phosphatase"/>
    <property type="match status" value="1"/>
</dbReference>
<evidence type="ECO:0000313" key="6">
    <source>
        <dbReference type="Proteomes" id="UP000316626"/>
    </source>
</evidence>
<dbReference type="Gene3D" id="3.40.50.1000">
    <property type="entry name" value="HAD superfamily/HAD-like"/>
    <property type="match status" value="2"/>
</dbReference>
<evidence type="ECO:0000256" key="3">
    <source>
        <dbReference type="PIRSR" id="PIRSR000915-2"/>
    </source>
</evidence>
<organism evidence="5 6">
    <name type="scientific">Psychrobacillus vulpis</name>
    <dbReference type="NCBI Taxonomy" id="2325572"/>
    <lineage>
        <taxon>Bacteria</taxon>
        <taxon>Bacillati</taxon>
        <taxon>Bacillota</taxon>
        <taxon>Bacilli</taxon>
        <taxon>Bacillales</taxon>
        <taxon>Bacillaceae</taxon>
        <taxon>Psychrobacillus</taxon>
    </lineage>
</organism>
<feature type="active site" description="Nucleophile" evidence="2">
    <location>
        <position position="13"/>
    </location>
</feature>
<name>A0A544TMI9_9BACI</name>
<dbReference type="OrthoDB" id="9810449at2"/>
<proteinExistence type="inferred from homology"/>
<feature type="binding site" evidence="3">
    <location>
        <position position="187"/>
    </location>
    <ligand>
        <name>substrate</name>
    </ligand>
</feature>
<dbReference type="InterPro" id="IPR023214">
    <property type="entry name" value="HAD_sf"/>
</dbReference>
<keyword evidence="1 4" id="KW-0460">Magnesium</keyword>
<dbReference type="Proteomes" id="UP000316626">
    <property type="component" value="Unassembled WGS sequence"/>
</dbReference>
<dbReference type="PANTHER" id="PTHR19288">
    <property type="entry name" value="4-NITROPHENYLPHOSPHATASE-RELATED"/>
    <property type="match status" value="1"/>
</dbReference>
<dbReference type="GO" id="GO:0005737">
    <property type="term" value="C:cytoplasm"/>
    <property type="evidence" value="ECO:0007669"/>
    <property type="project" value="TreeGrafter"/>
</dbReference>
<comment type="cofactor">
    <cofactor evidence="4">
        <name>Mg(2+)</name>
        <dbReference type="ChEBI" id="CHEBI:18420"/>
    </cofactor>
    <text evidence="4">Divalent metal ions. Mg(2+) is the most effective.</text>
</comment>
<dbReference type="NCBIfam" id="TIGR01460">
    <property type="entry name" value="HAD-SF-IIA"/>
    <property type="match status" value="1"/>
</dbReference>
<protein>
    <recommendedName>
        <fullName evidence="1">Acid sugar phosphatase</fullName>
        <ecNumber evidence="1">3.1.3.-</ecNumber>
    </recommendedName>
</protein>
<feature type="binding site" evidence="4">
    <location>
        <position position="13"/>
    </location>
    <ligand>
        <name>Mg(2+)</name>
        <dbReference type="ChEBI" id="CHEBI:18420"/>
    </ligand>
</feature>
<evidence type="ECO:0000256" key="1">
    <source>
        <dbReference type="PIRNR" id="PIRNR000915"/>
    </source>
</evidence>
<comment type="function">
    <text evidence="1">Catalyzes the dephosphorylation of 2-6 carbon acid sugars in vitro.</text>
</comment>
<evidence type="ECO:0000256" key="4">
    <source>
        <dbReference type="PIRSR" id="PIRSR000915-3"/>
    </source>
</evidence>
<dbReference type="InterPro" id="IPR006357">
    <property type="entry name" value="HAD-SF_hydro_IIA"/>
</dbReference>
<comment type="similarity">
    <text evidence="1">Belongs to the HAD-like hydrolase superfamily. NagD family.</text>
</comment>
<dbReference type="InterPro" id="IPR036412">
    <property type="entry name" value="HAD-like_sf"/>
</dbReference>
<keyword evidence="6" id="KW-1185">Reference proteome</keyword>
<dbReference type="PANTHER" id="PTHR19288:SF46">
    <property type="entry name" value="HALOACID DEHALOGENASE-LIKE HYDROLASE DOMAIN-CONTAINING PROTEIN 2"/>
    <property type="match status" value="1"/>
</dbReference>
<evidence type="ECO:0000313" key="5">
    <source>
        <dbReference type="EMBL" id="TQR18667.1"/>
    </source>
</evidence>
<accession>A0A544TMI9</accession>
<gene>
    <name evidence="5" type="ORF">FG384_15540</name>
</gene>
<evidence type="ECO:0000256" key="2">
    <source>
        <dbReference type="PIRSR" id="PIRSR000915-1"/>
    </source>
</evidence>
<dbReference type="EC" id="3.1.3.-" evidence="1"/>
<dbReference type="GO" id="GO:0016791">
    <property type="term" value="F:phosphatase activity"/>
    <property type="evidence" value="ECO:0007669"/>
    <property type="project" value="TreeGrafter"/>
</dbReference>
<keyword evidence="5" id="KW-0378">Hydrolase</keyword>
<sequence length="266" mass="29535">MLHIDDFEAYCFDLDGTIYVGNQLLPGVKETIDIIRRNHKKILFITNAPTHTREDCHQLLCSLGVSAELDEVITASSLSATYFLENFPHAIIYIVGERAIKQEFTRNSLNITEDPLEATHVLVGLDRSFTYEKLNSAMNAIRNGAQLIVTNPDPSCPVPGGYMADTLAIAKAIEVASDKSIDQVIGKPSSYYANKIREKLSTSSDKCLIVGDRLETDIMMGKTNNIQTCLVLTGVSSKKDIERTNITPDYIIEDLKELFSDTRNPS</sequence>
<reference evidence="5 6" key="1">
    <citation type="submission" date="2019-06" db="EMBL/GenBank/DDBJ databases">
        <title>Psychrobacillus vulpis sp. nov., a new species isolated from feces of a red fox that inhabits in The Tablas de Daimiel Natural Park, Albacete, Spain.</title>
        <authorList>
            <person name="Rodriguez M."/>
            <person name="Reina J.C."/>
            <person name="Bejar V."/>
            <person name="Llamas I."/>
        </authorList>
    </citation>
    <scope>NUCLEOTIDE SEQUENCE [LARGE SCALE GENOMIC DNA]</scope>
    <source>
        <strain evidence="5 6">Z8</strain>
    </source>
</reference>
<feature type="active site" description="Proton donor" evidence="2">
    <location>
        <position position="15"/>
    </location>
</feature>
<dbReference type="Pfam" id="PF13344">
    <property type="entry name" value="Hydrolase_6"/>
    <property type="match status" value="1"/>
</dbReference>
<feature type="binding site" evidence="4">
    <location>
        <position position="15"/>
    </location>
    <ligand>
        <name>Mg(2+)</name>
        <dbReference type="ChEBI" id="CHEBI:18420"/>
    </ligand>
</feature>
<comment type="caution">
    <text evidence="5">The sequence shown here is derived from an EMBL/GenBank/DDBJ whole genome shotgun (WGS) entry which is preliminary data.</text>
</comment>
<feature type="binding site" evidence="4">
    <location>
        <position position="212"/>
    </location>
    <ligand>
        <name>Mg(2+)</name>
        <dbReference type="ChEBI" id="CHEBI:18420"/>
    </ligand>
</feature>
<dbReference type="Pfam" id="PF13242">
    <property type="entry name" value="Hydrolase_like"/>
    <property type="match status" value="1"/>
</dbReference>
<dbReference type="SUPFAM" id="SSF56784">
    <property type="entry name" value="HAD-like"/>
    <property type="match status" value="1"/>
</dbReference>
<dbReference type="AlphaFoldDB" id="A0A544TMI9"/>
<dbReference type="RefSeq" id="WP_142643582.1">
    <property type="nucleotide sequence ID" value="NZ_VDGI01000019.1"/>
</dbReference>
<dbReference type="GO" id="GO:0046872">
    <property type="term" value="F:metal ion binding"/>
    <property type="evidence" value="ECO:0007669"/>
    <property type="project" value="UniProtKB-KW"/>
</dbReference>